<comment type="similarity">
    <text evidence="1">Belongs to the ATP-dependent AMP-binding enzyme family.</text>
</comment>
<dbReference type="PANTHER" id="PTHR43201:SF5">
    <property type="entry name" value="MEDIUM-CHAIN ACYL-COA LIGASE ACSF2, MITOCHONDRIAL"/>
    <property type="match status" value="1"/>
</dbReference>
<dbReference type="SUPFAM" id="SSF56801">
    <property type="entry name" value="Acetyl-CoA synthetase-like"/>
    <property type="match status" value="1"/>
</dbReference>
<dbReference type="InterPro" id="IPR000873">
    <property type="entry name" value="AMP-dep_synth/lig_dom"/>
</dbReference>
<dbReference type="Pfam" id="PF00501">
    <property type="entry name" value="AMP-binding"/>
    <property type="match status" value="1"/>
</dbReference>
<dbReference type="PROSITE" id="PS51257">
    <property type="entry name" value="PROKAR_LIPOPROTEIN"/>
    <property type="match status" value="1"/>
</dbReference>
<dbReference type="CDD" id="cd17630">
    <property type="entry name" value="OSB_MenE-like"/>
    <property type="match status" value="1"/>
</dbReference>
<organism evidence="5">
    <name type="scientific">Thiocapsa roseopersicina</name>
    <dbReference type="NCBI Taxonomy" id="1058"/>
    <lineage>
        <taxon>Bacteria</taxon>
        <taxon>Pseudomonadati</taxon>
        <taxon>Pseudomonadota</taxon>
        <taxon>Gammaproteobacteria</taxon>
        <taxon>Chromatiales</taxon>
        <taxon>Chromatiaceae</taxon>
        <taxon>Thiocapsa</taxon>
    </lineage>
</organism>
<dbReference type="Gene3D" id="3.30.300.30">
    <property type="match status" value="1"/>
</dbReference>
<proteinExistence type="inferred from homology"/>
<dbReference type="GO" id="GO:0031956">
    <property type="term" value="F:medium-chain fatty acid-CoA ligase activity"/>
    <property type="evidence" value="ECO:0007669"/>
    <property type="project" value="TreeGrafter"/>
</dbReference>
<dbReference type="PANTHER" id="PTHR43201">
    <property type="entry name" value="ACYL-COA SYNTHETASE"/>
    <property type="match status" value="1"/>
</dbReference>
<dbReference type="PROSITE" id="PS00455">
    <property type="entry name" value="AMP_BINDING"/>
    <property type="match status" value="1"/>
</dbReference>
<evidence type="ECO:0000259" key="4">
    <source>
        <dbReference type="Pfam" id="PF00501"/>
    </source>
</evidence>
<dbReference type="Gene3D" id="3.40.50.12780">
    <property type="entry name" value="N-terminal domain of ligase-like"/>
    <property type="match status" value="1"/>
</dbReference>
<keyword evidence="2 5" id="KW-0436">Ligase</keyword>
<reference evidence="5" key="1">
    <citation type="journal article" date="2003" name="Appl. Environ. Microbiol.">
        <title>Genes involved in the biosynthesis of photosynthetic pigments in the purple sulfur photosynthetic bacterium Thiocapsa roseopersicina.</title>
        <authorList>
            <person name="Kovacs A.T."/>
            <person name="Rakhely G."/>
            <person name="Kovacs K.L."/>
        </authorList>
    </citation>
    <scope>NUCLEOTIDE SEQUENCE</scope>
    <source>
        <strain evidence="5">BBS</strain>
    </source>
</reference>
<feature type="domain" description="AMP-dependent synthetase/ligase" evidence="4">
    <location>
        <begin position="114"/>
        <end position="404"/>
    </location>
</feature>
<feature type="compositionally biased region" description="Low complexity" evidence="3">
    <location>
        <begin position="17"/>
        <end position="30"/>
    </location>
</feature>
<dbReference type="EMBL" id="AF528191">
    <property type="protein sequence ID" value="AAP59034.1"/>
    <property type="molecule type" value="Genomic_DNA"/>
</dbReference>
<dbReference type="GO" id="GO:0006631">
    <property type="term" value="P:fatty acid metabolic process"/>
    <property type="evidence" value="ECO:0007669"/>
    <property type="project" value="TreeGrafter"/>
</dbReference>
<dbReference type="AlphaFoldDB" id="Q7X3G6"/>
<evidence type="ECO:0000256" key="2">
    <source>
        <dbReference type="ARBA" id="ARBA00022598"/>
    </source>
</evidence>
<evidence type="ECO:0000256" key="3">
    <source>
        <dbReference type="SAM" id="MobiDB-lite"/>
    </source>
</evidence>
<evidence type="ECO:0000256" key="1">
    <source>
        <dbReference type="ARBA" id="ARBA00006432"/>
    </source>
</evidence>
<name>Q7X3G6_THIRO</name>
<accession>Q7X3G6</accession>
<dbReference type="InterPro" id="IPR042099">
    <property type="entry name" value="ANL_N_sf"/>
</dbReference>
<evidence type="ECO:0000313" key="5">
    <source>
        <dbReference type="EMBL" id="AAP59034.1"/>
    </source>
</evidence>
<feature type="region of interest" description="Disordered" evidence="3">
    <location>
        <begin position="16"/>
        <end position="50"/>
    </location>
</feature>
<sequence length="543" mass="57452">MVRSAEALRPTNLSVISMPGASSACSPGSSTRTRGSPRLPARPTVTNPVSSRCAGRALRPIARPSRFPRRPIRDRLSPSIVLSDRFGCHGRLLFGGTCLDPLERETQLRERVLGLTKHGLRPAQVVLCPDTPVIEPVVMNLALMRVGAALLPYRTGLDPSALLALAAATGAEWRWSPESETLIPTGLPIGVATGNASPGTGTSASELALLLKTSGSSGGPKVVMLTRHNLLASAAAVNRRLGFGSGDLWLCCLRLSHIGGLAIIHRWALAGASLILHEGFDAQAVAEDLQRYAVTHISLVPPMLGRLLESGAAPPPSLRVVLVGGQALNPVLAERALLAGWPLFLTYGMTETASQIATSACSLERVPCDGRVGPLLPDVEIDRHDGRDGPSRLRVRGPMLMAGYANPGRRPGQGLKEGWFETSDLGGLDAEGDLRVVGRADDVLVIGGNNISLTRVDELLRAAPGVSDLAVVALDDATWGHRLVVVYSGDLDEQAFERWCDGALSGAERPRAFKRVAGLPLLDSGKYDRIAIRAFALESVSGP</sequence>
<dbReference type="InterPro" id="IPR020845">
    <property type="entry name" value="AMP-binding_CS"/>
</dbReference>
<dbReference type="InterPro" id="IPR045851">
    <property type="entry name" value="AMP-bd_C_sf"/>
</dbReference>
<protein>
    <submittedName>
        <fullName evidence="5">Long chain fatty acid CoA ligase</fullName>
    </submittedName>
</protein>